<dbReference type="Pfam" id="PF09816">
    <property type="entry name" value="EAF"/>
    <property type="match status" value="1"/>
</dbReference>
<comment type="similarity">
    <text evidence="2">Belongs to the EAF family.</text>
</comment>
<evidence type="ECO:0000256" key="2">
    <source>
        <dbReference type="ARBA" id="ARBA00007798"/>
    </source>
</evidence>
<keyword evidence="4" id="KW-0805">Transcription regulation</keyword>
<evidence type="ECO:0000256" key="3">
    <source>
        <dbReference type="ARBA" id="ARBA00022553"/>
    </source>
</evidence>
<dbReference type="PANTHER" id="PTHR15970:SF2">
    <property type="entry name" value="ELL-ASSOCIATED FACTOR EAF"/>
    <property type="match status" value="1"/>
</dbReference>
<sequence>MANMKEPNTAPQAENWYPFALGSSLKAPSSTKFCSLRYEFKPASIDTSRPGSLQKSKENKVTVEFNNNQAGKAKVSFQGNIEECKDNDAVLFFDGRTFRLERLHKAVKMLRVVRLPGESAAVSAATSAPAAAAGGGAAVSGNSPPGASGLGRASKGAAIRTTLNSVPVAIERIDIGEPGSSSPAGKKNGKRTADEMNAPSPLFSSPEKSNDEEEHVDVDVDDEEDVMLAKRERLSDSHEANVNVDVDVGNDNDSDDEIADVDLSDDEADKGPNAAEALRAQVDAEENDKQQTSSSSGSSGSGSSGSATASSSSDSEGSDDDSASSGGDS</sequence>
<feature type="compositionally biased region" description="Acidic residues" evidence="8">
    <location>
        <begin position="210"/>
        <end position="226"/>
    </location>
</feature>
<dbReference type="AlphaFoldDB" id="A0A0D6QUM3"/>
<protein>
    <recommendedName>
        <fullName evidence="9">Transcription elongation factor Eaf N-terminal domain-containing protein</fullName>
    </recommendedName>
</protein>
<feature type="region of interest" description="Disordered" evidence="8">
    <location>
        <begin position="132"/>
        <end position="153"/>
    </location>
</feature>
<reference evidence="10" key="1">
    <citation type="submission" date="2015-03" db="EMBL/GenBank/DDBJ databases">
        <title>A transcriptome of Araucaria cunninghamii, an australian fine timber species.</title>
        <authorList>
            <person name="Jing Yi C.J.Y."/>
            <person name="Yin San L.Y.S."/>
            <person name="Abdul Karim S.S."/>
            <person name="Wan Azmi N.N."/>
            <person name="Hercus R.R."/>
            <person name="Croft L.L."/>
        </authorList>
    </citation>
    <scope>NUCLEOTIDE SEQUENCE</scope>
    <source>
        <strain evidence="10">MI0301</strain>
        <tissue evidence="10">Leaf</tissue>
    </source>
</reference>
<evidence type="ECO:0000259" key="9">
    <source>
        <dbReference type="Pfam" id="PF09816"/>
    </source>
</evidence>
<organism evidence="10">
    <name type="scientific">Araucaria cunninghamii</name>
    <name type="common">Hoop pine</name>
    <name type="synonym">Moreton Bay pine</name>
    <dbReference type="NCBI Taxonomy" id="56994"/>
    <lineage>
        <taxon>Eukaryota</taxon>
        <taxon>Viridiplantae</taxon>
        <taxon>Streptophyta</taxon>
        <taxon>Embryophyta</taxon>
        <taxon>Tracheophyta</taxon>
        <taxon>Spermatophyta</taxon>
        <taxon>Pinopsida</taxon>
        <taxon>Pinidae</taxon>
        <taxon>Conifers II</taxon>
        <taxon>Araucariales</taxon>
        <taxon>Araucariaceae</taxon>
        <taxon>Araucaria</taxon>
    </lineage>
</organism>
<comment type="subcellular location">
    <subcellularLocation>
        <location evidence="1">Nucleus</location>
    </subcellularLocation>
</comment>
<name>A0A0D6QUM3_ARACU</name>
<feature type="compositionally biased region" description="Basic and acidic residues" evidence="8">
    <location>
        <begin position="227"/>
        <end position="239"/>
    </location>
</feature>
<dbReference type="EMBL" id="GCKF01046841">
    <property type="protein sequence ID" value="JAG93425.1"/>
    <property type="molecule type" value="Transcribed_RNA"/>
</dbReference>
<dbReference type="GO" id="GO:0032783">
    <property type="term" value="C:super elongation complex"/>
    <property type="evidence" value="ECO:0007669"/>
    <property type="project" value="InterPro"/>
</dbReference>
<evidence type="ECO:0000256" key="6">
    <source>
        <dbReference type="ARBA" id="ARBA00023163"/>
    </source>
</evidence>
<evidence type="ECO:0000313" key="10">
    <source>
        <dbReference type="EMBL" id="JAG93425.1"/>
    </source>
</evidence>
<keyword evidence="6" id="KW-0804">Transcription</keyword>
<feature type="region of interest" description="Disordered" evidence="8">
    <location>
        <begin position="174"/>
        <end position="329"/>
    </location>
</feature>
<feature type="domain" description="Transcription elongation factor Eaf N-terminal" evidence="9">
    <location>
        <begin position="17"/>
        <end position="109"/>
    </location>
</feature>
<evidence type="ECO:0000256" key="5">
    <source>
        <dbReference type="ARBA" id="ARBA00023159"/>
    </source>
</evidence>
<accession>A0A0D6QUM3</accession>
<keyword evidence="7" id="KW-0539">Nucleus</keyword>
<feature type="compositionally biased region" description="Low complexity" evidence="8">
    <location>
        <begin position="304"/>
        <end position="315"/>
    </location>
</feature>
<keyword evidence="3" id="KW-0597">Phosphoprotein</keyword>
<evidence type="ECO:0000256" key="8">
    <source>
        <dbReference type="SAM" id="MobiDB-lite"/>
    </source>
</evidence>
<dbReference type="InterPro" id="IPR019194">
    <property type="entry name" value="Tscrpt_elong_fac_Eaf_N"/>
</dbReference>
<feature type="compositionally biased region" description="Acidic residues" evidence="8">
    <location>
        <begin position="248"/>
        <end position="268"/>
    </location>
</feature>
<keyword evidence="5" id="KW-0010">Activator</keyword>
<evidence type="ECO:0000256" key="1">
    <source>
        <dbReference type="ARBA" id="ARBA00004123"/>
    </source>
</evidence>
<dbReference type="InterPro" id="IPR027093">
    <property type="entry name" value="EAF_fam"/>
</dbReference>
<proteinExistence type="inferred from homology"/>
<dbReference type="GO" id="GO:0003711">
    <property type="term" value="F:transcription elongation factor activity"/>
    <property type="evidence" value="ECO:0007669"/>
    <property type="project" value="TreeGrafter"/>
</dbReference>
<dbReference type="PANTHER" id="PTHR15970">
    <property type="entry name" value="ELL-ASSOCIATED FACTOR EAF"/>
    <property type="match status" value="1"/>
</dbReference>
<dbReference type="GO" id="GO:0006368">
    <property type="term" value="P:transcription elongation by RNA polymerase II"/>
    <property type="evidence" value="ECO:0007669"/>
    <property type="project" value="InterPro"/>
</dbReference>
<evidence type="ECO:0000256" key="7">
    <source>
        <dbReference type="ARBA" id="ARBA00023242"/>
    </source>
</evidence>
<evidence type="ECO:0000256" key="4">
    <source>
        <dbReference type="ARBA" id="ARBA00023015"/>
    </source>
</evidence>